<evidence type="ECO:0000313" key="3">
    <source>
        <dbReference type="Proteomes" id="UP001499843"/>
    </source>
</evidence>
<protein>
    <recommendedName>
        <fullName evidence="1">CHRD domain-containing protein</fullName>
    </recommendedName>
</protein>
<feature type="domain" description="CHRD" evidence="1">
    <location>
        <begin position="14"/>
        <end position="51"/>
    </location>
</feature>
<dbReference type="Proteomes" id="UP001499843">
    <property type="component" value="Unassembled WGS sequence"/>
</dbReference>
<organism evidence="2 3">
    <name type="scientific">Nonomuraea monospora</name>
    <dbReference type="NCBI Taxonomy" id="568818"/>
    <lineage>
        <taxon>Bacteria</taxon>
        <taxon>Bacillati</taxon>
        <taxon>Actinomycetota</taxon>
        <taxon>Actinomycetes</taxon>
        <taxon>Streptosporangiales</taxon>
        <taxon>Streptosporangiaceae</taxon>
        <taxon>Nonomuraea</taxon>
    </lineage>
</organism>
<evidence type="ECO:0000259" key="1">
    <source>
        <dbReference type="Pfam" id="PF07452"/>
    </source>
</evidence>
<name>A0ABP5PYG4_9ACTN</name>
<dbReference type="Pfam" id="PF07452">
    <property type="entry name" value="CHRD"/>
    <property type="match status" value="1"/>
</dbReference>
<evidence type="ECO:0000313" key="2">
    <source>
        <dbReference type="EMBL" id="GAA2216048.1"/>
    </source>
</evidence>
<dbReference type="InterPro" id="IPR010895">
    <property type="entry name" value="CHRD"/>
</dbReference>
<sequence>MLSNGDLRGNFASGSVRVKSSLLRDIKAKRKNWYINLHTGEFPDGAVRGQLDSASHS</sequence>
<comment type="caution">
    <text evidence="2">The sequence shown here is derived from an EMBL/GenBank/DDBJ whole genome shotgun (WGS) entry which is preliminary data.</text>
</comment>
<gene>
    <name evidence="2" type="ORF">GCM10009850_115170</name>
</gene>
<accession>A0ABP5PYG4</accession>
<reference evidence="3" key="1">
    <citation type="journal article" date="2019" name="Int. J. Syst. Evol. Microbiol.">
        <title>The Global Catalogue of Microorganisms (GCM) 10K type strain sequencing project: providing services to taxonomists for standard genome sequencing and annotation.</title>
        <authorList>
            <consortium name="The Broad Institute Genomics Platform"/>
            <consortium name="The Broad Institute Genome Sequencing Center for Infectious Disease"/>
            <person name="Wu L."/>
            <person name="Ma J."/>
        </authorList>
    </citation>
    <scope>NUCLEOTIDE SEQUENCE [LARGE SCALE GENOMIC DNA]</scope>
    <source>
        <strain evidence="3">JCM 16114</strain>
    </source>
</reference>
<proteinExistence type="predicted"/>
<dbReference type="EMBL" id="BAAAQX010000059">
    <property type="protein sequence ID" value="GAA2216048.1"/>
    <property type="molecule type" value="Genomic_DNA"/>
</dbReference>
<keyword evidence="3" id="KW-1185">Reference proteome</keyword>